<dbReference type="Pfam" id="PF01872">
    <property type="entry name" value="RibD_C"/>
    <property type="match status" value="1"/>
</dbReference>
<keyword evidence="8 13" id="KW-0378">Hydrolase</keyword>
<dbReference type="PROSITE" id="PS51747">
    <property type="entry name" value="CYT_DCMP_DEAMINASES_2"/>
    <property type="match status" value="1"/>
</dbReference>
<gene>
    <name evidence="18" type="primary">ribD</name>
    <name evidence="18" type="ORF">E2F43_14505</name>
</gene>
<proteinExistence type="inferred from homology"/>
<evidence type="ECO:0000256" key="7">
    <source>
        <dbReference type="ARBA" id="ARBA00022723"/>
    </source>
</evidence>
<feature type="binding site" evidence="15">
    <location>
        <position position="235"/>
    </location>
    <ligand>
        <name>NADP(+)</name>
        <dbReference type="ChEBI" id="CHEBI:58349"/>
    </ligand>
</feature>
<feature type="binding site" evidence="16">
    <location>
        <position position="77"/>
    </location>
    <ligand>
        <name>Zn(2+)</name>
        <dbReference type="ChEBI" id="CHEBI:29105"/>
        <note>catalytic</note>
    </ligand>
</feature>
<evidence type="ECO:0000256" key="5">
    <source>
        <dbReference type="ARBA" id="ARBA00007417"/>
    </source>
</evidence>
<dbReference type="EC" id="3.5.4.26" evidence="13"/>
<feature type="binding site" evidence="16">
    <location>
        <position position="86"/>
    </location>
    <ligand>
        <name>Zn(2+)</name>
        <dbReference type="ChEBI" id="CHEBI:29105"/>
        <note>catalytic</note>
    </ligand>
</feature>
<evidence type="ECO:0000256" key="13">
    <source>
        <dbReference type="PIRNR" id="PIRNR006769"/>
    </source>
</evidence>
<dbReference type="EMBL" id="SMSE01000003">
    <property type="protein sequence ID" value="TDG12773.1"/>
    <property type="molecule type" value="Genomic_DNA"/>
</dbReference>
<keyword evidence="12" id="KW-0511">Multifunctional enzyme</keyword>
<dbReference type="NCBIfam" id="TIGR00326">
    <property type="entry name" value="eubact_ribD"/>
    <property type="match status" value="1"/>
</dbReference>
<comment type="similarity">
    <text evidence="4 13">In the N-terminal section; belongs to the cytidine and deoxycytidylate deaminase family.</text>
</comment>
<feature type="binding site" evidence="15">
    <location>
        <position position="303"/>
    </location>
    <ligand>
        <name>substrate</name>
    </ligand>
</feature>
<evidence type="ECO:0000256" key="2">
    <source>
        <dbReference type="ARBA" id="ARBA00004882"/>
    </source>
</evidence>
<evidence type="ECO:0000256" key="9">
    <source>
        <dbReference type="ARBA" id="ARBA00022833"/>
    </source>
</evidence>
<dbReference type="GO" id="GO:0008703">
    <property type="term" value="F:5-amino-6-(5-phosphoribosylamino)uracil reductase activity"/>
    <property type="evidence" value="ECO:0007669"/>
    <property type="project" value="UniProtKB-EC"/>
</dbReference>
<keyword evidence="7 13" id="KW-0479">Metal-binding</keyword>
<dbReference type="Gene3D" id="3.40.430.10">
    <property type="entry name" value="Dihydrofolate Reductase, subunit A"/>
    <property type="match status" value="1"/>
</dbReference>
<comment type="function">
    <text evidence="1 13">Converts 2,5-diamino-6-(ribosylamino)-4(3h)-pyrimidinone 5'-phosphate into 5-amino-6-(ribosylamino)-2,4(1h,3h)-pyrimidinedione 5'-phosphate.</text>
</comment>
<comment type="pathway">
    <text evidence="2 13">Cofactor biosynthesis; riboflavin biosynthesis; 5-amino-6-(D-ribitylamino)uracil from GTP: step 2/4.</text>
</comment>
<feature type="binding site" evidence="15">
    <location>
        <begin position="305"/>
        <end position="311"/>
    </location>
    <ligand>
        <name>NADP(+)</name>
        <dbReference type="ChEBI" id="CHEBI:58349"/>
    </ligand>
</feature>
<evidence type="ECO:0000256" key="4">
    <source>
        <dbReference type="ARBA" id="ARBA00005259"/>
    </source>
</evidence>
<dbReference type="InterPro" id="IPR002734">
    <property type="entry name" value="RibDG_C"/>
</dbReference>
<feature type="domain" description="CMP/dCMP-type deaminase" evidence="17">
    <location>
        <begin position="4"/>
        <end position="125"/>
    </location>
</feature>
<feature type="binding site" evidence="15">
    <location>
        <position position="202"/>
    </location>
    <ligand>
        <name>NADP(+)</name>
        <dbReference type="ChEBI" id="CHEBI:58349"/>
    </ligand>
</feature>
<feature type="binding site" evidence="15">
    <location>
        <position position="206"/>
    </location>
    <ligand>
        <name>substrate</name>
    </ligand>
</feature>
<comment type="catalytic activity">
    <reaction evidence="13">
        <text>2,5-diamino-6-hydroxy-4-(5-phosphoribosylamino)-pyrimidine + H2O + H(+) = 5-amino-6-(5-phospho-D-ribosylamino)uracil + NH4(+)</text>
        <dbReference type="Rhea" id="RHEA:21868"/>
        <dbReference type="ChEBI" id="CHEBI:15377"/>
        <dbReference type="ChEBI" id="CHEBI:15378"/>
        <dbReference type="ChEBI" id="CHEBI:28938"/>
        <dbReference type="ChEBI" id="CHEBI:58453"/>
        <dbReference type="ChEBI" id="CHEBI:58614"/>
        <dbReference type="EC" id="3.5.4.26"/>
    </reaction>
</comment>
<dbReference type="PANTHER" id="PTHR38011:SF7">
    <property type="entry name" value="2,5-DIAMINO-6-RIBOSYLAMINO-4(3H)-PYRIMIDINONE 5'-PHOSPHATE REDUCTASE"/>
    <property type="match status" value="1"/>
</dbReference>
<comment type="catalytic activity">
    <reaction evidence="13">
        <text>5-amino-6-(5-phospho-D-ribitylamino)uracil + NADP(+) = 5-amino-6-(5-phospho-D-ribosylamino)uracil + NADPH + H(+)</text>
        <dbReference type="Rhea" id="RHEA:17845"/>
        <dbReference type="ChEBI" id="CHEBI:15378"/>
        <dbReference type="ChEBI" id="CHEBI:57783"/>
        <dbReference type="ChEBI" id="CHEBI:58349"/>
        <dbReference type="ChEBI" id="CHEBI:58421"/>
        <dbReference type="ChEBI" id="CHEBI:58453"/>
        <dbReference type="EC" id="1.1.1.193"/>
    </reaction>
</comment>
<dbReference type="FunFam" id="3.40.140.10:FF:000025">
    <property type="entry name" value="Riboflavin biosynthesis protein RibD"/>
    <property type="match status" value="1"/>
</dbReference>
<reference evidence="18 19" key="1">
    <citation type="submission" date="2019-03" db="EMBL/GenBank/DDBJ databases">
        <title>Seongchinamella monodicae gen. nov., sp. nov., a novel member of the Gammaproteobacteria isolated from a tidal mudflat of beach.</title>
        <authorList>
            <person name="Yang H.G."/>
            <person name="Kang J.W."/>
            <person name="Lee S.D."/>
        </authorList>
    </citation>
    <scope>NUCLEOTIDE SEQUENCE [LARGE SCALE GENOMIC DNA]</scope>
    <source>
        <strain evidence="18 19">GH4-78</strain>
    </source>
</reference>
<dbReference type="CDD" id="cd01284">
    <property type="entry name" value="Riboflavin_deaminase-reductase"/>
    <property type="match status" value="1"/>
</dbReference>
<keyword evidence="9 13" id="KW-0862">Zinc</keyword>
<comment type="cofactor">
    <cofactor evidence="13 16">
        <name>Zn(2+)</name>
        <dbReference type="ChEBI" id="CHEBI:29105"/>
    </cofactor>
    <text evidence="13 16">Binds 1 zinc ion.</text>
</comment>
<comment type="pathway">
    <text evidence="3 13">Cofactor biosynthesis; riboflavin biosynthesis; 5-amino-6-(D-ribitylamino)uracil from GTP: step 3/4.</text>
</comment>
<dbReference type="InterPro" id="IPR002125">
    <property type="entry name" value="CMP_dCMP_dom"/>
</dbReference>
<evidence type="ECO:0000256" key="6">
    <source>
        <dbReference type="ARBA" id="ARBA00022619"/>
    </source>
</evidence>
<organism evidence="18 19">
    <name type="scientific">Seongchinamella unica</name>
    <dbReference type="NCBI Taxonomy" id="2547392"/>
    <lineage>
        <taxon>Bacteria</taxon>
        <taxon>Pseudomonadati</taxon>
        <taxon>Pseudomonadota</taxon>
        <taxon>Gammaproteobacteria</taxon>
        <taxon>Cellvibrionales</taxon>
        <taxon>Halieaceae</taxon>
        <taxon>Seongchinamella</taxon>
    </lineage>
</organism>
<feature type="binding site" evidence="15">
    <location>
        <position position="209"/>
    </location>
    <ligand>
        <name>substrate</name>
    </ligand>
</feature>
<evidence type="ECO:0000256" key="8">
    <source>
        <dbReference type="ARBA" id="ARBA00022801"/>
    </source>
</evidence>
<dbReference type="SUPFAM" id="SSF53597">
    <property type="entry name" value="Dihydrofolate reductase-like"/>
    <property type="match status" value="1"/>
</dbReference>
<comment type="caution">
    <text evidence="18">The sequence shown here is derived from an EMBL/GenBank/DDBJ whole genome shotgun (WGS) entry which is preliminary data.</text>
</comment>
<keyword evidence="6 13" id="KW-0686">Riboflavin biosynthesis</keyword>
<dbReference type="PIRSF" id="PIRSF006769">
    <property type="entry name" value="RibD"/>
    <property type="match status" value="1"/>
</dbReference>
<feature type="binding site" evidence="15">
    <location>
        <position position="198"/>
    </location>
    <ligand>
        <name>NADP(+)</name>
        <dbReference type="ChEBI" id="CHEBI:58349"/>
    </ligand>
</feature>
<name>A0A4V6PIW9_9GAMM</name>
<dbReference type="Pfam" id="PF00383">
    <property type="entry name" value="dCMP_cyt_deam_1"/>
    <property type="match status" value="1"/>
</dbReference>
<dbReference type="Proteomes" id="UP000295554">
    <property type="component" value="Unassembled WGS sequence"/>
</dbReference>
<sequence length="371" mass="38822">MTADLDSRMMARALQLARRGRYSAMPNPHVGCVLVRDGQVIGEGFTQPAGGNHAEIEALQAAGDATGATAYVTLEPCSHTGKTGPCADALIAAGVRRVVAAMEDPNPRVAGAGLDKLRAAGLQVDVGLLETDARQVIPGFIARMSRGRGRVRAKLAMSLDGRTAMASGESQWITGPAARADVQRLRAMSCAVITGIGTVLADDCSLTVRAEELGLPPAEAALGSRKQPLRVVLDSGLQTPLDARVLDGAAPTLLCHDAQLPPSADIAAKGVEQLALPRGETGLDLASLLDHLAMRQSNEILVECGPRLAGAFLQAGLLDAMVVYVAPVLMGSAARPLLDLPLDSMSARVPLVIDDMRRVGDDWRITAIPQY</sequence>
<dbReference type="GO" id="GO:0046872">
    <property type="term" value="F:metal ion binding"/>
    <property type="evidence" value="ECO:0007669"/>
    <property type="project" value="UniProtKB-KW"/>
</dbReference>
<evidence type="ECO:0000256" key="12">
    <source>
        <dbReference type="ARBA" id="ARBA00023268"/>
    </source>
</evidence>
<feature type="active site" description="Proton donor" evidence="14">
    <location>
        <position position="55"/>
    </location>
</feature>
<dbReference type="GO" id="GO:0008835">
    <property type="term" value="F:diaminohydroxyphosphoribosylaminopyrimidine deaminase activity"/>
    <property type="evidence" value="ECO:0007669"/>
    <property type="project" value="UniProtKB-EC"/>
</dbReference>
<evidence type="ECO:0000256" key="11">
    <source>
        <dbReference type="ARBA" id="ARBA00023002"/>
    </source>
</evidence>
<dbReference type="RefSeq" id="WP_133213878.1">
    <property type="nucleotide sequence ID" value="NZ_SMSE01000003.1"/>
</dbReference>
<keyword evidence="10 13" id="KW-0521">NADP</keyword>
<protein>
    <recommendedName>
        <fullName evidence="13">Riboflavin biosynthesis protein RibD</fullName>
    </recommendedName>
    <domain>
        <recommendedName>
            <fullName evidence="13">Diaminohydroxyphosphoribosylaminopyrimidine deaminase</fullName>
            <shortName evidence="13">DRAP deaminase</shortName>
            <ecNumber evidence="13">3.5.4.26</ecNumber>
        </recommendedName>
        <alternativeName>
            <fullName evidence="13">Riboflavin-specific deaminase</fullName>
        </alternativeName>
    </domain>
    <domain>
        <recommendedName>
            <fullName evidence="13">5-amino-6-(5-phosphoribosylamino)uracil reductase</fullName>
            <ecNumber evidence="13">1.1.1.193</ecNumber>
        </recommendedName>
        <alternativeName>
            <fullName evidence="13">HTP reductase</fullName>
        </alternativeName>
    </domain>
</protein>
<dbReference type="GO" id="GO:0050661">
    <property type="term" value="F:NADP binding"/>
    <property type="evidence" value="ECO:0007669"/>
    <property type="project" value="InterPro"/>
</dbReference>
<dbReference type="UniPathway" id="UPA00275">
    <property type="reaction ID" value="UER00401"/>
</dbReference>
<dbReference type="AlphaFoldDB" id="A0A4V6PIW9"/>
<evidence type="ECO:0000256" key="14">
    <source>
        <dbReference type="PIRSR" id="PIRSR006769-1"/>
    </source>
</evidence>
<dbReference type="NCBIfam" id="TIGR00227">
    <property type="entry name" value="ribD_Cterm"/>
    <property type="match status" value="1"/>
</dbReference>
<evidence type="ECO:0000313" key="19">
    <source>
        <dbReference type="Proteomes" id="UP000295554"/>
    </source>
</evidence>
<feature type="binding site" evidence="16">
    <location>
        <position position="53"/>
    </location>
    <ligand>
        <name>Zn(2+)</name>
        <dbReference type="ChEBI" id="CHEBI:29105"/>
        <note>catalytic</note>
    </ligand>
</feature>
<dbReference type="InterPro" id="IPR016193">
    <property type="entry name" value="Cytidine_deaminase-like"/>
</dbReference>
<dbReference type="InterPro" id="IPR024072">
    <property type="entry name" value="DHFR-like_dom_sf"/>
</dbReference>
<dbReference type="Gene3D" id="3.40.140.10">
    <property type="entry name" value="Cytidine Deaminase, domain 2"/>
    <property type="match status" value="1"/>
</dbReference>
<dbReference type="SUPFAM" id="SSF53927">
    <property type="entry name" value="Cytidine deaminase-like"/>
    <property type="match status" value="1"/>
</dbReference>
<dbReference type="GO" id="GO:0009231">
    <property type="term" value="P:riboflavin biosynthetic process"/>
    <property type="evidence" value="ECO:0007669"/>
    <property type="project" value="UniProtKB-UniPathway"/>
</dbReference>
<evidence type="ECO:0000259" key="17">
    <source>
        <dbReference type="PROSITE" id="PS51747"/>
    </source>
</evidence>
<evidence type="ECO:0000256" key="1">
    <source>
        <dbReference type="ARBA" id="ARBA00002151"/>
    </source>
</evidence>
<dbReference type="InterPro" id="IPR004794">
    <property type="entry name" value="Eubact_RibD"/>
</dbReference>
<evidence type="ECO:0000256" key="3">
    <source>
        <dbReference type="ARBA" id="ARBA00004910"/>
    </source>
</evidence>
<accession>A0A4V6PIW9</accession>
<feature type="binding site" evidence="15">
    <location>
        <position position="170"/>
    </location>
    <ligand>
        <name>substrate</name>
    </ligand>
</feature>
<dbReference type="EC" id="1.1.1.193" evidence="13"/>
<keyword evidence="11 13" id="KW-0560">Oxidoreductase</keyword>
<feature type="binding site" evidence="15">
    <location>
        <position position="156"/>
    </location>
    <ligand>
        <name>NADP(+)</name>
        <dbReference type="ChEBI" id="CHEBI:58349"/>
    </ligand>
</feature>
<keyword evidence="19" id="KW-1185">Reference proteome</keyword>
<evidence type="ECO:0000256" key="15">
    <source>
        <dbReference type="PIRSR" id="PIRSR006769-2"/>
    </source>
</evidence>
<evidence type="ECO:0000256" key="10">
    <source>
        <dbReference type="ARBA" id="ARBA00022857"/>
    </source>
</evidence>
<dbReference type="InterPro" id="IPR050765">
    <property type="entry name" value="Riboflavin_Biosynth_HTPR"/>
</dbReference>
<dbReference type="PANTHER" id="PTHR38011">
    <property type="entry name" value="DIHYDROFOLATE REDUCTASE FAMILY PROTEIN (AFU_ORTHOLOGUE AFUA_8G06820)"/>
    <property type="match status" value="1"/>
</dbReference>
<feature type="binding site" evidence="15">
    <location>
        <position position="172"/>
    </location>
    <ligand>
        <name>NADP(+)</name>
        <dbReference type="ChEBI" id="CHEBI:58349"/>
    </ligand>
</feature>
<feature type="binding site" evidence="15">
    <location>
        <position position="186"/>
    </location>
    <ligand>
        <name>substrate</name>
    </ligand>
</feature>
<evidence type="ECO:0000313" key="18">
    <source>
        <dbReference type="EMBL" id="TDG12773.1"/>
    </source>
</evidence>
<evidence type="ECO:0000256" key="16">
    <source>
        <dbReference type="PIRSR" id="PIRSR006769-3"/>
    </source>
</evidence>
<dbReference type="OrthoDB" id="9800865at2"/>
<comment type="similarity">
    <text evidence="5 13">In the C-terminal section; belongs to the HTP reductase family.</text>
</comment>
<dbReference type="InterPro" id="IPR011549">
    <property type="entry name" value="RibD_C"/>
</dbReference>